<dbReference type="Pfam" id="PF01406">
    <property type="entry name" value="tRNA-synt_1e"/>
    <property type="match status" value="1"/>
</dbReference>
<feature type="binding site" evidence="10">
    <location>
        <position position="211"/>
    </location>
    <ligand>
        <name>Zn(2+)</name>
        <dbReference type="ChEBI" id="CHEBI:29105"/>
    </ligand>
</feature>
<comment type="cofactor">
    <cofactor evidence="10">
        <name>Zn(2+)</name>
        <dbReference type="ChEBI" id="CHEBI:29105"/>
    </cofactor>
    <text evidence="10">Binds 1 zinc ion per subunit.</text>
</comment>
<evidence type="ECO:0000256" key="1">
    <source>
        <dbReference type="ARBA" id="ARBA00005594"/>
    </source>
</evidence>
<dbReference type="GO" id="GO:0008270">
    <property type="term" value="F:zinc ion binding"/>
    <property type="evidence" value="ECO:0007669"/>
    <property type="project" value="UniProtKB-UniRule"/>
</dbReference>
<evidence type="ECO:0000256" key="9">
    <source>
        <dbReference type="ARBA" id="ARBA00023146"/>
    </source>
</evidence>
<dbReference type="GO" id="GO:0006423">
    <property type="term" value="P:cysteinyl-tRNA aminoacylation"/>
    <property type="evidence" value="ECO:0007669"/>
    <property type="project" value="UniProtKB-UniRule"/>
</dbReference>
<accession>A0AA41WAA0</accession>
<keyword evidence="9 10" id="KW-0030">Aminoacyl-tRNA synthetase</keyword>
<dbReference type="RefSeq" id="WP_284056243.1">
    <property type="nucleotide sequence ID" value="NZ_JAMSLR010000002.1"/>
</dbReference>
<feature type="binding site" evidence="10">
    <location>
        <position position="236"/>
    </location>
    <ligand>
        <name>Zn(2+)</name>
        <dbReference type="ChEBI" id="CHEBI:29105"/>
    </ligand>
</feature>
<name>A0AA41WAA0_9BACT</name>
<comment type="subcellular location">
    <subcellularLocation>
        <location evidence="10">Cytoplasm</location>
    </subcellularLocation>
</comment>
<dbReference type="InterPro" id="IPR009080">
    <property type="entry name" value="tRNAsynth_Ia_anticodon-bd"/>
</dbReference>
<dbReference type="Gene3D" id="3.40.50.620">
    <property type="entry name" value="HUPs"/>
    <property type="match status" value="1"/>
</dbReference>
<comment type="caution">
    <text evidence="12">The sequence shown here is derived from an EMBL/GenBank/DDBJ whole genome shotgun (WGS) entry which is preliminary data.</text>
</comment>
<reference evidence="12" key="1">
    <citation type="submission" date="2022-06" db="EMBL/GenBank/DDBJ databases">
        <title>CFH 74404 Thermomicrobiaceae sp.</title>
        <authorList>
            <person name="Ming H."/>
            <person name="Li W.-J."/>
            <person name="Zhao Z."/>
        </authorList>
    </citation>
    <scope>NUCLEOTIDE SEQUENCE</scope>
    <source>
        <strain evidence="12">CFH 74404</strain>
    </source>
</reference>
<evidence type="ECO:0000256" key="5">
    <source>
        <dbReference type="ARBA" id="ARBA00022741"/>
    </source>
</evidence>
<evidence type="ECO:0000256" key="10">
    <source>
        <dbReference type="HAMAP-Rule" id="MF_00041"/>
    </source>
</evidence>
<evidence type="ECO:0000256" key="8">
    <source>
        <dbReference type="ARBA" id="ARBA00022917"/>
    </source>
</evidence>
<dbReference type="InterPro" id="IPR024909">
    <property type="entry name" value="Cys-tRNA/MSH_ligase"/>
</dbReference>
<protein>
    <recommendedName>
        <fullName evidence="10">Cysteine--tRNA ligase</fullName>
        <ecNumber evidence="10">6.1.1.16</ecNumber>
    </recommendedName>
    <alternativeName>
        <fullName evidence="10">Cysteinyl-tRNA synthetase</fullName>
        <shortName evidence="10">CysRS</shortName>
    </alternativeName>
</protein>
<dbReference type="InterPro" id="IPR015803">
    <property type="entry name" value="Cys-tRNA-ligase"/>
</dbReference>
<feature type="binding site" evidence="10">
    <location>
        <position position="272"/>
    </location>
    <ligand>
        <name>ATP</name>
        <dbReference type="ChEBI" id="CHEBI:30616"/>
    </ligand>
</feature>
<comment type="similarity">
    <text evidence="1 10">Belongs to the class-I aminoacyl-tRNA synthetase family.</text>
</comment>
<dbReference type="PRINTS" id="PR00983">
    <property type="entry name" value="TRNASYNTHCYS"/>
</dbReference>
<evidence type="ECO:0000256" key="7">
    <source>
        <dbReference type="ARBA" id="ARBA00022840"/>
    </source>
</evidence>
<evidence type="ECO:0000256" key="4">
    <source>
        <dbReference type="ARBA" id="ARBA00022723"/>
    </source>
</evidence>
<evidence type="ECO:0000313" key="13">
    <source>
        <dbReference type="Proteomes" id="UP001165306"/>
    </source>
</evidence>
<proteinExistence type="inferred from homology"/>
<keyword evidence="7 10" id="KW-0067">ATP-binding</keyword>
<dbReference type="PANTHER" id="PTHR10890">
    <property type="entry name" value="CYSTEINYL-TRNA SYNTHETASE"/>
    <property type="match status" value="1"/>
</dbReference>
<keyword evidence="5 10" id="KW-0547">Nucleotide-binding</keyword>
<dbReference type="HAMAP" id="MF_00041">
    <property type="entry name" value="Cys_tRNA_synth"/>
    <property type="match status" value="1"/>
</dbReference>
<comment type="catalytic activity">
    <reaction evidence="10">
        <text>tRNA(Cys) + L-cysteine + ATP = L-cysteinyl-tRNA(Cys) + AMP + diphosphate</text>
        <dbReference type="Rhea" id="RHEA:17773"/>
        <dbReference type="Rhea" id="RHEA-COMP:9661"/>
        <dbReference type="Rhea" id="RHEA-COMP:9679"/>
        <dbReference type="ChEBI" id="CHEBI:30616"/>
        <dbReference type="ChEBI" id="CHEBI:33019"/>
        <dbReference type="ChEBI" id="CHEBI:35235"/>
        <dbReference type="ChEBI" id="CHEBI:78442"/>
        <dbReference type="ChEBI" id="CHEBI:78517"/>
        <dbReference type="ChEBI" id="CHEBI:456215"/>
        <dbReference type="EC" id="6.1.1.16"/>
    </reaction>
</comment>
<dbReference type="NCBIfam" id="TIGR00435">
    <property type="entry name" value="cysS"/>
    <property type="match status" value="1"/>
</dbReference>
<evidence type="ECO:0000313" key="12">
    <source>
        <dbReference type="EMBL" id="MCM8748466.1"/>
    </source>
</evidence>
<keyword evidence="8 10" id="KW-0648">Protein biosynthesis</keyword>
<comment type="subunit">
    <text evidence="2 10">Monomer.</text>
</comment>
<feature type="binding site" evidence="10">
    <location>
        <position position="27"/>
    </location>
    <ligand>
        <name>Zn(2+)</name>
        <dbReference type="ChEBI" id="CHEBI:29105"/>
    </ligand>
</feature>
<dbReference type="Gene3D" id="1.20.120.640">
    <property type="entry name" value="Anticodon-binding domain of a subclass of class I aminoacyl-tRNA synthetases"/>
    <property type="match status" value="1"/>
</dbReference>
<dbReference type="GO" id="GO:0005829">
    <property type="term" value="C:cytosol"/>
    <property type="evidence" value="ECO:0007669"/>
    <property type="project" value="TreeGrafter"/>
</dbReference>
<dbReference type="InterPro" id="IPR014729">
    <property type="entry name" value="Rossmann-like_a/b/a_fold"/>
</dbReference>
<dbReference type="SUPFAM" id="SSF47323">
    <property type="entry name" value="Anticodon-binding domain of a subclass of class I aminoacyl-tRNA synthetases"/>
    <property type="match status" value="1"/>
</dbReference>
<evidence type="ECO:0000259" key="11">
    <source>
        <dbReference type="Pfam" id="PF01406"/>
    </source>
</evidence>
<keyword evidence="4 10" id="KW-0479">Metal-binding</keyword>
<organism evidence="12 13">
    <name type="scientific">Thermalbibacter longus</name>
    <dbReference type="NCBI Taxonomy" id="2951981"/>
    <lineage>
        <taxon>Bacteria</taxon>
        <taxon>Pseudomonadati</taxon>
        <taxon>Thermomicrobiota</taxon>
        <taxon>Thermomicrobia</taxon>
        <taxon>Thermomicrobiales</taxon>
        <taxon>Thermomicrobiaceae</taxon>
        <taxon>Thermalbibacter</taxon>
    </lineage>
</organism>
<dbReference type="GO" id="GO:0005524">
    <property type="term" value="F:ATP binding"/>
    <property type="evidence" value="ECO:0007669"/>
    <property type="project" value="UniProtKB-UniRule"/>
</dbReference>
<dbReference type="SUPFAM" id="SSF52374">
    <property type="entry name" value="Nucleotidylyl transferase"/>
    <property type="match status" value="1"/>
</dbReference>
<keyword evidence="3 10" id="KW-0436">Ligase</keyword>
<keyword evidence="13" id="KW-1185">Reference proteome</keyword>
<dbReference type="CDD" id="cd00672">
    <property type="entry name" value="CysRS_core"/>
    <property type="match status" value="1"/>
</dbReference>
<feature type="binding site" evidence="10">
    <location>
        <position position="240"/>
    </location>
    <ligand>
        <name>Zn(2+)</name>
        <dbReference type="ChEBI" id="CHEBI:29105"/>
    </ligand>
</feature>
<sequence>MQLYNSMTGKVEPFAPADGKTVRMYVCGVTPYDTTHMGHAMTYLTFDVINRFCQYLGWRVKYVQNVTDIDDDILRKAREVGEPWDRLGDRYIRQFQEDLNGLNVLFPSVYPRATEEIPVIIEMVQTLLDQGLAYVRDGNVYFRVASDPDYGQLCRCSREEMIELSAERGADPTDPRKEDPLDFILWQAAQPGEPTWDSPWGPGRPGWHIECSAMSVKYLGPQLDIHGGGYDLIYPHHESEIAQSEGVTGHRPFARFWVHVGMVEYQGAKMSKSLGNLVLVRDVLRRQSGDAIRLYLLSHHYRTPFEYEDDGPARFEPLVEQLRRAVDHPGGSGQPLDLSPLVERFVRAIGDDLDTPGAIQVLREMAETTIQAGEAGRDLTAARESIREAGSILGLMVTR</sequence>
<dbReference type="InterPro" id="IPR032678">
    <property type="entry name" value="tRNA-synt_1_cat_dom"/>
</dbReference>
<gene>
    <name evidence="10 12" type="primary">cysS</name>
    <name evidence="12" type="ORF">NET02_04850</name>
</gene>
<dbReference type="EC" id="6.1.1.16" evidence="10"/>
<feature type="short sequence motif" description="'KMSKS' region" evidence="10">
    <location>
        <begin position="269"/>
        <end position="273"/>
    </location>
</feature>
<dbReference type="Proteomes" id="UP001165306">
    <property type="component" value="Unassembled WGS sequence"/>
</dbReference>
<feature type="domain" description="tRNA synthetases class I catalytic" evidence="11">
    <location>
        <begin position="15"/>
        <end position="309"/>
    </location>
</feature>
<dbReference type="PANTHER" id="PTHR10890:SF3">
    <property type="entry name" value="CYSTEINE--TRNA LIGASE, CYTOPLASMIC"/>
    <property type="match status" value="1"/>
</dbReference>
<dbReference type="AlphaFoldDB" id="A0AA41WAA0"/>
<comment type="caution">
    <text evidence="10">Lacks conserved residue(s) required for the propagation of feature annotation.</text>
</comment>
<dbReference type="EMBL" id="JAMSLR010000002">
    <property type="protein sequence ID" value="MCM8748466.1"/>
    <property type="molecule type" value="Genomic_DNA"/>
</dbReference>
<evidence type="ECO:0000256" key="2">
    <source>
        <dbReference type="ARBA" id="ARBA00011245"/>
    </source>
</evidence>
<dbReference type="GO" id="GO:0004817">
    <property type="term" value="F:cysteine-tRNA ligase activity"/>
    <property type="evidence" value="ECO:0007669"/>
    <property type="project" value="UniProtKB-UniRule"/>
</dbReference>
<keyword evidence="6 10" id="KW-0862">Zinc</keyword>
<keyword evidence="10" id="KW-0963">Cytoplasm</keyword>
<evidence type="ECO:0000256" key="3">
    <source>
        <dbReference type="ARBA" id="ARBA00022598"/>
    </source>
</evidence>
<evidence type="ECO:0000256" key="6">
    <source>
        <dbReference type="ARBA" id="ARBA00022833"/>
    </source>
</evidence>